<evidence type="ECO:0000256" key="5">
    <source>
        <dbReference type="SAM" id="MobiDB-lite"/>
    </source>
</evidence>
<dbReference type="AlphaFoldDB" id="A0A2C9ZMG8"/>
<dbReference type="SUPFAM" id="SSF48498">
    <property type="entry name" value="Tetracyclin repressor-like, C-terminal domain"/>
    <property type="match status" value="1"/>
</dbReference>
<evidence type="ECO:0000256" key="3">
    <source>
        <dbReference type="ARBA" id="ARBA00023163"/>
    </source>
</evidence>
<dbReference type="SUPFAM" id="SSF46689">
    <property type="entry name" value="Homeodomain-like"/>
    <property type="match status" value="1"/>
</dbReference>
<accession>A0A2C9ZMG8</accession>
<dbReference type="Proteomes" id="UP000194761">
    <property type="component" value="Unassembled WGS sequence"/>
</dbReference>
<dbReference type="InterPro" id="IPR049445">
    <property type="entry name" value="TetR_SbtR-like_C"/>
</dbReference>
<gene>
    <name evidence="7" type="ORF">CA984_36535</name>
</gene>
<keyword evidence="1" id="KW-0805">Transcription regulation</keyword>
<evidence type="ECO:0000256" key="1">
    <source>
        <dbReference type="ARBA" id="ARBA00023015"/>
    </source>
</evidence>
<dbReference type="Pfam" id="PF21597">
    <property type="entry name" value="TetR_C_43"/>
    <property type="match status" value="1"/>
</dbReference>
<dbReference type="InterPro" id="IPR036271">
    <property type="entry name" value="Tet_transcr_reg_TetR-rel_C_sf"/>
</dbReference>
<feature type="domain" description="HTH tetR-type" evidence="6">
    <location>
        <begin position="32"/>
        <end position="91"/>
    </location>
</feature>
<sequence length="224" mass="23674">MTLPNPSPGGPGVPGTARPSPPGARRPRADAQRNRARILAAAEAVFAEKGPSASTDEVAARAELAIGTVFKHFPTKQALQQVLMKDLLSDLTREVEALTADGDPATSLFGFMTRTVEQAAQKKTVVGLLADTGVVVQVADSLRLLRDGLEGLLARSQQAGAVREDARADEVLALLTGFCQGALHARWDRDLQHRTLALVFDGLRPAGDRRSSRPAAGSPGRTPC</sequence>
<evidence type="ECO:0000256" key="4">
    <source>
        <dbReference type="PROSITE-ProRule" id="PRU00335"/>
    </source>
</evidence>
<keyword evidence="3" id="KW-0804">Transcription</keyword>
<dbReference type="Gene3D" id="1.10.357.10">
    <property type="entry name" value="Tetracycline Repressor, domain 2"/>
    <property type="match status" value="1"/>
</dbReference>
<protein>
    <submittedName>
        <fullName evidence="7">TetR family transcriptional regulator</fullName>
    </submittedName>
</protein>
<dbReference type="RefSeq" id="WP_086577982.1">
    <property type="nucleotide sequence ID" value="NZ_NGFP01000259.1"/>
</dbReference>
<dbReference type="Pfam" id="PF00440">
    <property type="entry name" value="TetR_N"/>
    <property type="match status" value="1"/>
</dbReference>
<keyword evidence="2 4" id="KW-0238">DNA-binding</keyword>
<feature type="compositionally biased region" description="Pro residues" evidence="5">
    <location>
        <begin position="1"/>
        <end position="11"/>
    </location>
</feature>
<comment type="caution">
    <text evidence="7">The sequence shown here is derived from an EMBL/GenBank/DDBJ whole genome shotgun (WGS) entry which is preliminary data.</text>
</comment>
<dbReference type="InterPro" id="IPR009057">
    <property type="entry name" value="Homeodomain-like_sf"/>
</dbReference>
<dbReference type="GO" id="GO:0000976">
    <property type="term" value="F:transcription cis-regulatory region binding"/>
    <property type="evidence" value="ECO:0007669"/>
    <property type="project" value="TreeGrafter"/>
</dbReference>
<proteinExistence type="predicted"/>
<dbReference type="InterPro" id="IPR023772">
    <property type="entry name" value="DNA-bd_HTH_TetR-type_CS"/>
</dbReference>
<organism evidence="7 8">
    <name type="scientific">Streptosporangium minutum</name>
    <dbReference type="NCBI Taxonomy" id="569862"/>
    <lineage>
        <taxon>Bacteria</taxon>
        <taxon>Bacillati</taxon>
        <taxon>Actinomycetota</taxon>
        <taxon>Actinomycetes</taxon>
        <taxon>Streptosporangiales</taxon>
        <taxon>Streptosporangiaceae</taxon>
        <taxon>Streptosporangium</taxon>
    </lineage>
</organism>
<feature type="region of interest" description="Disordered" evidence="5">
    <location>
        <begin position="205"/>
        <end position="224"/>
    </location>
</feature>
<dbReference type="EMBL" id="NGFP01000259">
    <property type="protein sequence ID" value="OUC90133.1"/>
    <property type="molecule type" value="Genomic_DNA"/>
</dbReference>
<dbReference type="PANTHER" id="PTHR30055:SF234">
    <property type="entry name" value="HTH-TYPE TRANSCRIPTIONAL REGULATOR BETI"/>
    <property type="match status" value="1"/>
</dbReference>
<evidence type="ECO:0000313" key="7">
    <source>
        <dbReference type="EMBL" id="OUC90133.1"/>
    </source>
</evidence>
<evidence type="ECO:0000259" key="6">
    <source>
        <dbReference type="PROSITE" id="PS50977"/>
    </source>
</evidence>
<dbReference type="InterPro" id="IPR001647">
    <property type="entry name" value="HTH_TetR"/>
</dbReference>
<dbReference type="PROSITE" id="PS50977">
    <property type="entry name" value="HTH_TETR_2"/>
    <property type="match status" value="1"/>
</dbReference>
<dbReference type="GO" id="GO:0003700">
    <property type="term" value="F:DNA-binding transcription factor activity"/>
    <property type="evidence" value="ECO:0007669"/>
    <property type="project" value="TreeGrafter"/>
</dbReference>
<name>A0A2C9ZMG8_9ACTN</name>
<dbReference type="PROSITE" id="PS01081">
    <property type="entry name" value="HTH_TETR_1"/>
    <property type="match status" value="1"/>
</dbReference>
<evidence type="ECO:0000313" key="8">
    <source>
        <dbReference type="Proteomes" id="UP000194761"/>
    </source>
</evidence>
<dbReference type="PANTHER" id="PTHR30055">
    <property type="entry name" value="HTH-TYPE TRANSCRIPTIONAL REGULATOR RUTR"/>
    <property type="match status" value="1"/>
</dbReference>
<feature type="region of interest" description="Disordered" evidence="5">
    <location>
        <begin position="1"/>
        <end position="34"/>
    </location>
</feature>
<feature type="DNA-binding region" description="H-T-H motif" evidence="4">
    <location>
        <begin position="54"/>
        <end position="73"/>
    </location>
</feature>
<reference evidence="7 8" key="1">
    <citation type="submission" date="2017-05" db="EMBL/GenBank/DDBJ databases">
        <title>Biotechnological potential of actinobacteria isolated from South African environments.</title>
        <authorList>
            <person name="Le Roes-Hill M."/>
            <person name="Prins A."/>
            <person name="Durrell K.A."/>
        </authorList>
    </citation>
    <scope>NUCLEOTIDE SEQUENCE [LARGE SCALE GENOMIC DNA]</scope>
    <source>
        <strain evidence="7">M26</strain>
    </source>
</reference>
<dbReference type="PRINTS" id="PR00455">
    <property type="entry name" value="HTHTETR"/>
</dbReference>
<evidence type="ECO:0000256" key="2">
    <source>
        <dbReference type="ARBA" id="ARBA00023125"/>
    </source>
</evidence>
<keyword evidence="8" id="KW-1185">Reference proteome</keyword>
<dbReference type="InterPro" id="IPR050109">
    <property type="entry name" value="HTH-type_TetR-like_transc_reg"/>
</dbReference>